<evidence type="ECO:0000256" key="4">
    <source>
        <dbReference type="ARBA" id="ARBA00022723"/>
    </source>
</evidence>
<keyword evidence="9" id="KW-0378">Hydrolase</keyword>
<feature type="domain" description="YrdC-like" evidence="11">
    <location>
        <begin position="206"/>
        <end position="440"/>
    </location>
</feature>
<evidence type="ECO:0000256" key="6">
    <source>
        <dbReference type="ARBA" id="ARBA00022833"/>
    </source>
</evidence>
<keyword evidence="6" id="KW-0862">Zinc</keyword>
<evidence type="ECO:0000256" key="8">
    <source>
        <dbReference type="PIRNR" id="PIRNR006256"/>
    </source>
</evidence>
<dbReference type="PANTHER" id="PTHR42959:SF1">
    <property type="entry name" value="CARBAMOYLTRANSFERASE HYPF"/>
    <property type="match status" value="1"/>
</dbReference>
<dbReference type="Pfam" id="PF00708">
    <property type="entry name" value="Acylphosphatase"/>
    <property type="match status" value="1"/>
</dbReference>
<evidence type="ECO:0000256" key="9">
    <source>
        <dbReference type="PROSITE-ProRule" id="PRU00520"/>
    </source>
</evidence>
<dbReference type="Pfam" id="PF07503">
    <property type="entry name" value="zf-HYPF"/>
    <property type="match status" value="2"/>
</dbReference>
<gene>
    <name evidence="12" type="ORF">MoryE10_07730</name>
</gene>
<proteinExistence type="inferred from homology"/>
<feature type="active site" evidence="9">
    <location>
        <position position="41"/>
    </location>
</feature>
<feature type="domain" description="Acylphosphatase-like" evidence="10">
    <location>
        <begin position="8"/>
        <end position="95"/>
    </location>
</feature>
<evidence type="ECO:0000259" key="10">
    <source>
        <dbReference type="PROSITE" id="PS51160"/>
    </source>
</evidence>
<dbReference type="InterPro" id="IPR055128">
    <property type="entry name" value="HypF_C_2"/>
</dbReference>
<evidence type="ECO:0000313" key="12">
    <source>
        <dbReference type="EMBL" id="BBL70167.1"/>
    </source>
</evidence>
<organism evidence="12 13">
    <name type="scientific">Methylogaea oryzae</name>
    <dbReference type="NCBI Taxonomy" id="1295382"/>
    <lineage>
        <taxon>Bacteria</taxon>
        <taxon>Pseudomonadati</taxon>
        <taxon>Pseudomonadota</taxon>
        <taxon>Gammaproteobacteria</taxon>
        <taxon>Methylococcales</taxon>
        <taxon>Methylococcaceae</taxon>
        <taxon>Methylogaea</taxon>
    </lineage>
</organism>
<comment type="pathway">
    <text evidence="1 8">Protein modification; [NiFe] hydrogenase maturation.</text>
</comment>
<dbReference type="GO" id="GO:0003725">
    <property type="term" value="F:double-stranded RNA binding"/>
    <property type="evidence" value="ECO:0007669"/>
    <property type="project" value="InterPro"/>
</dbReference>
<dbReference type="PIRSF" id="PIRSF006256">
    <property type="entry name" value="CMPcnvr_hdrg_mat"/>
    <property type="match status" value="1"/>
</dbReference>
<evidence type="ECO:0000256" key="5">
    <source>
        <dbReference type="ARBA" id="ARBA00022771"/>
    </source>
</evidence>
<dbReference type="PROSITE" id="PS51160">
    <property type="entry name" value="ACYLPHOSPHATASE_3"/>
    <property type="match status" value="1"/>
</dbReference>
<evidence type="ECO:0000256" key="2">
    <source>
        <dbReference type="ARBA" id="ARBA00008097"/>
    </source>
</evidence>
<dbReference type="EMBL" id="AP019782">
    <property type="protein sequence ID" value="BBL70167.1"/>
    <property type="molecule type" value="Genomic_DNA"/>
</dbReference>
<keyword evidence="5" id="KW-0863">Zinc-finger</keyword>
<dbReference type="PANTHER" id="PTHR42959">
    <property type="entry name" value="CARBAMOYLTRANSFERASE"/>
    <property type="match status" value="1"/>
</dbReference>
<dbReference type="RefSeq" id="WP_221048269.1">
    <property type="nucleotide sequence ID" value="NZ_AP019782.1"/>
</dbReference>
<accession>A0A8D4VP93</accession>
<dbReference type="Pfam" id="PF22521">
    <property type="entry name" value="HypF_C_2"/>
    <property type="match status" value="1"/>
</dbReference>
<evidence type="ECO:0000259" key="11">
    <source>
        <dbReference type="PROSITE" id="PS51163"/>
    </source>
</evidence>
<dbReference type="InterPro" id="IPR001792">
    <property type="entry name" value="Acylphosphatase-like_dom"/>
</dbReference>
<evidence type="ECO:0000256" key="3">
    <source>
        <dbReference type="ARBA" id="ARBA00022598"/>
    </source>
</evidence>
<protein>
    <recommendedName>
        <fullName evidence="8">Carbamoyltransferase HypF</fullName>
        <ecNumber evidence="8">6.2.-.-</ecNumber>
    </recommendedName>
</protein>
<evidence type="ECO:0000313" key="13">
    <source>
        <dbReference type="Proteomes" id="UP000824988"/>
    </source>
</evidence>
<dbReference type="PROSITE" id="PS51163">
    <property type="entry name" value="YRDC"/>
    <property type="match status" value="1"/>
</dbReference>
<dbReference type="InterPro" id="IPR017968">
    <property type="entry name" value="Acylphosphatase_CS"/>
</dbReference>
<dbReference type="InterPro" id="IPR011125">
    <property type="entry name" value="Znf_HypF"/>
</dbReference>
<comment type="similarity">
    <text evidence="2 8">Belongs to the carbamoyltransferase HypF family.</text>
</comment>
<dbReference type="PROSITE" id="PS00150">
    <property type="entry name" value="ACYLPHOSPHATASE_1"/>
    <property type="match status" value="1"/>
</dbReference>
<keyword evidence="4" id="KW-0479">Metal-binding</keyword>
<dbReference type="GO" id="GO:0016743">
    <property type="term" value="F:carboxyl- or carbamoyltransferase activity"/>
    <property type="evidence" value="ECO:0007669"/>
    <property type="project" value="TreeGrafter"/>
</dbReference>
<sequence length="828" mass="89047">MSTSPIQRQRLSLRGQVQGVGMRPFVCRLAQELDLAGWVSNTPEGVVIEAEGNEAALARFARRLTDEAPPPARIDECSAMPLAATGQESDFRVVPSRNDGAPEPCVPPDLAPCADCLRELSDPADRRYRYPFLSCTACGPRYSIVRSLPFDRERTAMAGFALCPDCRREYENPADRRFHAQTTCCPACGPQLALWDSQGISLAEGDGALRLAVERLRQGAIVALKGVGGFQLLADAGNSAAVEQLRTRKHRPAKPFALLADRTMAERLCRVSEEEIALLLEPAAPIVLLRRRKEEIVGTTHSGPLSLRERARVRGAQRGTFISAQTHDLDLPHPNPLPEGEGARREIAPQVAPDLPWLGLMLPASPLHHLLLADFGGPLVATSGNRGGEPICVDENEALARLAGIADLFLVHDRSVLRPLDDSVLRIAADRPLTLRRARGYVPAPVPLAEPLPPLLAVGGHLKNTVALGLGRRALLSQHLGDLDDVLTEQQCGAALQELPRLFGGNPRRLAVDAHPDYASRRLAEAMGLPLLAVPHHLAHAMACAAEHGLEPPFLALAWDGIGLGEDGGLWGGEFLRIDEQGHRRIASFVPLRLPGGEKAVKEPRRTALAAVYDSARLPGANAAEEGHPGLHGVPAGLRAAFSDTELAALLAMLEKNLNTPPCSSVGRLFDAVSALLGLCPVNQFEGQAAMRLEAAAGAFVWNTAADYPAPSATIPLVRDDTGLPRCDWRPWLRNLLRHPAVDDADRAALAYSFHAALADAAPAAARLAALPTVVLCGGCFQNRLLLELCVERLRHAGFDVYWPQRIPPNDGGLALGQLWAARRQAPA</sequence>
<dbReference type="InterPro" id="IPR006070">
    <property type="entry name" value="Sua5-like_dom"/>
</dbReference>
<keyword evidence="13" id="KW-1185">Reference proteome</keyword>
<dbReference type="Pfam" id="PF01300">
    <property type="entry name" value="Sua5_yciO_yrdC"/>
    <property type="match status" value="2"/>
</dbReference>
<comment type="catalytic activity">
    <reaction evidence="9">
        <text>an acyl phosphate + H2O = a carboxylate + phosphate + H(+)</text>
        <dbReference type="Rhea" id="RHEA:14965"/>
        <dbReference type="ChEBI" id="CHEBI:15377"/>
        <dbReference type="ChEBI" id="CHEBI:15378"/>
        <dbReference type="ChEBI" id="CHEBI:29067"/>
        <dbReference type="ChEBI" id="CHEBI:43474"/>
        <dbReference type="ChEBI" id="CHEBI:59918"/>
        <dbReference type="EC" id="3.6.1.7"/>
    </reaction>
</comment>
<dbReference type="Proteomes" id="UP000824988">
    <property type="component" value="Chromosome"/>
</dbReference>
<dbReference type="GO" id="GO:0008270">
    <property type="term" value="F:zinc ion binding"/>
    <property type="evidence" value="ECO:0007669"/>
    <property type="project" value="InterPro"/>
</dbReference>
<dbReference type="AlphaFoldDB" id="A0A8D4VP93"/>
<name>A0A8D4VP93_9GAMM</name>
<evidence type="ECO:0000256" key="1">
    <source>
        <dbReference type="ARBA" id="ARBA00004711"/>
    </source>
</evidence>
<dbReference type="InterPro" id="IPR041440">
    <property type="entry name" value="HypF_C"/>
</dbReference>
<feature type="active site" evidence="9">
    <location>
        <position position="23"/>
    </location>
</feature>
<keyword evidence="3" id="KW-0436">Ligase</keyword>
<dbReference type="GO" id="GO:0051604">
    <property type="term" value="P:protein maturation"/>
    <property type="evidence" value="ECO:0007669"/>
    <property type="project" value="TreeGrafter"/>
</dbReference>
<dbReference type="KEGG" id="moz:MoryE10_07730"/>
<dbReference type="InterPro" id="IPR004421">
    <property type="entry name" value="Carbamoyltransferase_HypF"/>
</dbReference>
<comment type="catalytic activity">
    <reaction evidence="7 8">
        <text>C-terminal L-cysteinyl-[HypE protein] + carbamoyl phosphate + ATP + H2O = C-terminal S-carboxamide-L-cysteinyl-[HypE protein] + AMP + phosphate + diphosphate + H(+)</text>
        <dbReference type="Rhea" id="RHEA:55636"/>
        <dbReference type="Rhea" id="RHEA-COMP:14247"/>
        <dbReference type="Rhea" id="RHEA-COMP:14392"/>
        <dbReference type="ChEBI" id="CHEBI:15377"/>
        <dbReference type="ChEBI" id="CHEBI:15378"/>
        <dbReference type="ChEBI" id="CHEBI:30616"/>
        <dbReference type="ChEBI" id="CHEBI:33019"/>
        <dbReference type="ChEBI" id="CHEBI:43474"/>
        <dbReference type="ChEBI" id="CHEBI:58228"/>
        <dbReference type="ChEBI" id="CHEBI:76913"/>
        <dbReference type="ChEBI" id="CHEBI:139126"/>
        <dbReference type="ChEBI" id="CHEBI:456215"/>
    </reaction>
</comment>
<dbReference type="EC" id="6.2.-.-" evidence="8"/>
<evidence type="ECO:0000256" key="7">
    <source>
        <dbReference type="ARBA" id="ARBA00048220"/>
    </source>
</evidence>
<dbReference type="GO" id="GO:0003998">
    <property type="term" value="F:acylphosphatase activity"/>
    <property type="evidence" value="ECO:0007669"/>
    <property type="project" value="UniProtKB-EC"/>
</dbReference>
<dbReference type="Pfam" id="PF17788">
    <property type="entry name" value="HypF_C"/>
    <property type="match status" value="1"/>
</dbReference>
<dbReference type="InterPro" id="IPR051060">
    <property type="entry name" value="Carbamoyltrans_HypF-like"/>
</dbReference>
<comment type="function">
    <text evidence="8">Involved in the maturation of [NiFe] hydrogenases. Along with HypE, it catalyzes the synthesis of the CN ligands of the active site iron of [NiFe]-hydrogenases. HypF functions as a carbamoyl transferase using carbamoylphosphate as a substrate and transferring the carboxamido moiety in an ATP-dependent reaction to the thiolate of the C-terminal cysteine of HypE yielding a protein-S-carboxamide.</text>
</comment>
<reference evidence="12" key="1">
    <citation type="submission" date="2019-06" db="EMBL/GenBank/DDBJ databases">
        <title>Complete genome sequence of Methylogaea oryzae strain JCM16910.</title>
        <authorList>
            <person name="Asakawa S."/>
        </authorList>
    </citation>
    <scope>NUCLEOTIDE SEQUENCE</scope>
    <source>
        <strain evidence="12">E10</strain>
    </source>
</reference>